<protein>
    <submittedName>
        <fullName evidence="5">C4-dicarboxylate TRAP transporter substrate-binding protein</fullName>
    </submittedName>
</protein>
<dbReference type="Pfam" id="PF03480">
    <property type="entry name" value="DctP"/>
    <property type="match status" value="1"/>
</dbReference>
<evidence type="ECO:0000256" key="3">
    <source>
        <dbReference type="ARBA" id="ARBA00022764"/>
    </source>
</evidence>
<comment type="subcellular location">
    <subcellularLocation>
        <location evidence="1">Periplasm</location>
    </subcellularLocation>
</comment>
<keyword evidence="3" id="KW-0574">Periplasm</keyword>
<dbReference type="Proteomes" id="UP000640485">
    <property type="component" value="Unassembled WGS sequence"/>
</dbReference>
<evidence type="ECO:0000256" key="4">
    <source>
        <dbReference type="SAM" id="SignalP"/>
    </source>
</evidence>
<evidence type="ECO:0000256" key="1">
    <source>
        <dbReference type="ARBA" id="ARBA00004418"/>
    </source>
</evidence>
<evidence type="ECO:0000256" key="2">
    <source>
        <dbReference type="ARBA" id="ARBA00022729"/>
    </source>
</evidence>
<sequence>MKLAKAACLVLPVTLLGAPVVAKEINLTISSSHNVQIPWVAPLQQVIVAEANRRLEEMGSENRLDWTESYGGALYGFGDTLEAVGDGITDAGWIGSMWEESKMPYSNLSFYTPFTTDDAGLIMEAFNRLYQEIPALEAEWTRNNVVFLGATGADTYHLYTRFPVNSLEDLRGRKILAPGPTATWISAVGAVPVNGALPTYYNQLETGVADGVLSIVSGAHPLKIHEVAPHVTLVGAGANMIGGFGINKDIWDGLPEDVQQVLTELGPEYSRLNADLLQQRYDTSIAELEADPNVTLTRLDEAERQKWVDLLPELSSQWAADLPEGQALLAGFMSAVRDAGATPMRDWAIQ</sequence>
<feature type="chain" id="PRO_5038081388" evidence="4">
    <location>
        <begin position="23"/>
        <end position="350"/>
    </location>
</feature>
<dbReference type="PANTHER" id="PTHR33376">
    <property type="match status" value="1"/>
</dbReference>
<dbReference type="RefSeq" id="WP_200687110.1">
    <property type="nucleotide sequence ID" value="NZ_JAEPRQ010000004.1"/>
</dbReference>
<dbReference type="Gene3D" id="3.40.190.170">
    <property type="entry name" value="Bacterial extracellular solute-binding protein, family 7"/>
    <property type="match status" value="1"/>
</dbReference>
<gene>
    <name evidence="5" type="ORF">JJJ17_12910</name>
</gene>
<name>A0A934SDE6_9RHOB</name>
<dbReference type="PANTHER" id="PTHR33376:SF15">
    <property type="entry name" value="BLL6794 PROTEIN"/>
    <property type="match status" value="1"/>
</dbReference>
<evidence type="ECO:0000313" key="5">
    <source>
        <dbReference type="EMBL" id="MBK4216831.1"/>
    </source>
</evidence>
<reference evidence="5" key="1">
    <citation type="submission" date="2021-01" db="EMBL/GenBank/DDBJ databases">
        <title>Paracoccus amoyensis sp. nov., isolated from the surface seawater along the coast of Xiamen Island, China.</title>
        <authorList>
            <person name="Lyu L."/>
        </authorList>
    </citation>
    <scope>NUCLEOTIDE SEQUENCE</scope>
    <source>
        <strain evidence="5">MJ17</strain>
    </source>
</reference>
<dbReference type="GO" id="GO:0055085">
    <property type="term" value="P:transmembrane transport"/>
    <property type="evidence" value="ECO:0007669"/>
    <property type="project" value="InterPro"/>
</dbReference>
<accession>A0A934SDE6</accession>
<proteinExistence type="predicted"/>
<organism evidence="5 6">
    <name type="scientific">Paracoccus caeni</name>
    <dbReference type="NCBI Taxonomy" id="657651"/>
    <lineage>
        <taxon>Bacteria</taxon>
        <taxon>Pseudomonadati</taxon>
        <taxon>Pseudomonadota</taxon>
        <taxon>Alphaproteobacteria</taxon>
        <taxon>Rhodobacterales</taxon>
        <taxon>Paracoccaceae</taxon>
        <taxon>Paracoccus</taxon>
    </lineage>
</organism>
<dbReference type="InterPro" id="IPR038404">
    <property type="entry name" value="TRAP_DctP_sf"/>
</dbReference>
<keyword evidence="6" id="KW-1185">Reference proteome</keyword>
<keyword evidence="2 4" id="KW-0732">Signal</keyword>
<dbReference type="EMBL" id="JAEPRQ010000004">
    <property type="protein sequence ID" value="MBK4216831.1"/>
    <property type="molecule type" value="Genomic_DNA"/>
</dbReference>
<feature type="signal peptide" evidence="4">
    <location>
        <begin position="1"/>
        <end position="22"/>
    </location>
</feature>
<dbReference type="NCBIfam" id="NF037995">
    <property type="entry name" value="TRAP_S1"/>
    <property type="match status" value="1"/>
</dbReference>
<evidence type="ECO:0000313" key="6">
    <source>
        <dbReference type="Proteomes" id="UP000640485"/>
    </source>
</evidence>
<dbReference type="InterPro" id="IPR018389">
    <property type="entry name" value="DctP_fam"/>
</dbReference>
<comment type="caution">
    <text evidence="5">The sequence shown here is derived from an EMBL/GenBank/DDBJ whole genome shotgun (WGS) entry which is preliminary data.</text>
</comment>
<dbReference type="AlphaFoldDB" id="A0A934SDE6"/>
<dbReference type="GO" id="GO:0042597">
    <property type="term" value="C:periplasmic space"/>
    <property type="evidence" value="ECO:0007669"/>
    <property type="project" value="UniProtKB-SubCell"/>
</dbReference>
<dbReference type="CDD" id="cd13666">
    <property type="entry name" value="PBP2_TRAP_DctP_like_1"/>
    <property type="match status" value="1"/>
</dbReference>